<keyword evidence="2" id="KW-1185">Reference proteome</keyword>
<dbReference type="Proteomes" id="UP000244855">
    <property type="component" value="Unassembled WGS sequence"/>
</dbReference>
<organism evidence="1 2">
    <name type="scientific">Periconia macrospinosa</name>
    <dbReference type="NCBI Taxonomy" id="97972"/>
    <lineage>
        <taxon>Eukaryota</taxon>
        <taxon>Fungi</taxon>
        <taxon>Dikarya</taxon>
        <taxon>Ascomycota</taxon>
        <taxon>Pezizomycotina</taxon>
        <taxon>Dothideomycetes</taxon>
        <taxon>Pleosporomycetidae</taxon>
        <taxon>Pleosporales</taxon>
        <taxon>Massarineae</taxon>
        <taxon>Periconiaceae</taxon>
        <taxon>Periconia</taxon>
    </lineage>
</organism>
<sequence length="181" mass="20499">MSVDSDDTNQTTLRPSAKDGMRKILLNRKTQLHMLVFRPFLEFFAGKQLEVLILPASQREHLLFGAQKCITYTLRFLQRQPRLAERHYGSWLLARNVWSGGLTLVAACNTPTVLKHLSSVPTAMEVNASSESYQLSYSNMMSTGELACSLLRQWEHESPSLSHCATILSSLIIETRRHHGQ</sequence>
<dbReference type="OrthoDB" id="4356994at2759"/>
<accession>A0A2V1DJY2</accession>
<reference evidence="1 2" key="1">
    <citation type="journal article" date="2018" name="Sci. Rep.">
        <title>Comparative genomics provides insights into the lifestyle and reveals functional heterogeneity of dark septate endophytic fungi.</title>
        <authorList>
            <person name="Knapp D.G."/>
            <person name="Nemeth J.B."/>
            <person name="Barry K."/>
            <person name="Hainaut M."/>
            <person name="Henrissat B."/>
            <person name="Johnson J."/>
            <person name="Kuo A."/>
            <person name="Lim J.H.P."/>
            <person name="Lipzen A."/>
            <person name="Nolan M."/>
            <person name="Ohm R.A."/>
            <person name="Tamas L."/>
            <person name="Grigoriev I.V."/>
            <person name="Spatafora J.W."/>
            <person name="Nagy L.G."/>
            <person name="Kovacs G.M."/>
        </authorList>
    </citation>
    <scope>NUCLEOTIDE SEQUENCE [LARGE SCALE GENOMIC DNA]</scope>
    <source>
        <strain evidence="1 2">DSE2036</strain>
    </source>
</reference>
<protein>
    <submittedName>
        <fullName evidence="1">Uncharacterized protein</fullName>
    </submittedName>
</protein>
<name>A0A2V1DJY2_9PLEO</name>
<proteinExistence type="predicted"/>
<gene>
    <name evidence="1" type="ORF">DM02DRAFT_45887</name>
</gene>
<evidence type="ECO:0000313" key="2">
    <source>
        <dbReference type="Proteomes" id="UP000244855"/>
    </source>
</evidence>
<dbReference type="AlphaFoldDB" id="A0A2V1DJY2"/>
<evidence type="ECO:0000313" key="1">
    <source>
        <dbReference type="EMBL" id="PVH98506.1"/>
    </source>
</evidence>
<dbReference type="EMBL" id="KZ805412">
    <property type="protein sequence ID" value="PVH98506.1"/>
    <property type="molecule type" value="Genomic_DNA"/>
</dbReference>